<dbReference type="SUPFAM" id="SSF57903">
    <property type="entry name" value="FYVE/PHD zinc finger"/>
    <property type="match status" value="1"/>
</dbReference>
<dbReference type="InterPro" id="IPR013083">
    <property type="entry name" value="Znf_RING/FYVE/PHD"/>
</dbReference>
<dbReference type="FunFam" id="3.30.40.10:FF:000401">
    <property type="entry name" value="lysine-specific demethylase 5C isoform X4"/>
    <property type="match status" value="1"/>
</dbReference>
<evidence type="ECO:0000313" key="21">
    <source>
        <dbReference type="Ensembl" id="ENSCPGP00000025473.1"/>
    </source>
</evidence>
<evidence type="ECO:0000259" key="19">
    <source>
        <dbReference type="PROSITE" id="PS51183"/>
    </source>
</evidence>
<keyword evidence="5" id="KW-0479">Metal-binding</keyword>
<dbReference type="Pfam" id="PF00628">
    <property type="entry name" value="PHD"/>
    <property type="match status" value="1"/>
</dbReference>
<feature type="compositionally biased region" description="Pro residues" evidence="16">
    <location>
        <begin position="260"/>
        <end position="270"/>
    </location>
</feature>
<evidence type="ECO:0000259" key="20">
    <source>
        <dbReference type="PROSITE" id="PS51184"/>
    </source>
</evidence>
<dbReference type="PROSITE" id="PS51184">
    <property type="entry name" value="JMJC"/>
    <property type="match status" value="1"/>
</dbReference>
<keyword evidence="8" id="KW-0862">Zinc</keyword>
<feature type="domain" description="PHD-type" evidence="17">
    <location>
        <begin position="306"/>
        <end position="356"/>
    </location>
</feature>
<protein>
    <recommendedName>
        <fullName evidence="4">[histone H3]-trimethyl-L-lysine(4) demethylase</fullName>
        <ecNumber evidence="4">1.14.11.67</ecNumber>
    </recommendedName>
</protein>
<comment type="subcellular location">
    <subcellularLocation>
        <location evidence="2">Nucleus</location>
    </subcellularLocation>
</comment>
<dbReference type="InterPro" id="IPR001606">
    <property type="entry name" value="ARID_dom"/>
</dbReference>
<dbReference type="InterPro" id="IPR001965">
    <property type="entry name" value="Znf_PHD"/>
</dbReference>
<evidence type="ECO:0000256" key="13">
    <source>
        <dbReference type="ARBA" id="ARBA00023242"/>
    </source>
</evidence>
<organism evidence="21 22">
    <name type="scientific">Calidris pygmaea</name>
    <name type="common">Spoon-billed sandpiper</name>
    <dbReference type="NCBI Taxonomy" id="425635"/>
    <lineage>
        <taxon>Eukaryota</taxon>
        <taxon>Metazoa</taxon>
        <taxon>Chordata</taxon>
        <taxon>Craniata</taxon>
        <taxon>Vertebrata</taxon>
        <taxon>Euteleostomi</taxon>
        <taxon>Archelosauria</taxon>
        <taxon>Archosauria</taxon>
        <taxon>Dinosauria</taxon>
        <taxon>Saurischia</taxon>
        <taxon>Theropoda</taxon>
        <taxon>Coelurosauria</taxon>
        <taxon>Aves</taxon>
        <taxon>Neognathae</taxon>
        <taxon>Neoaves</taxon>
        <taxon>Charadriiformes</taxon>
        <taxon>Scolopacidae</taxon>
        <taxon>Calidris</taxon>
    </lineage>
</organism>
<dbReference type="Gene3D" id="1.10.150.60">
    <property type="entry name" value="ARID DNA-binding domain"/>
    <property type="match status" value="1"/>
</dbReference>
<evidence type="ECO:0000256" key="5">
    <source>
        <dbReference type="ARBA" id="ARBA00022723"/>
    </source>
</evidence>
<keyword evidence="13" id="KW-0539">Nucleus</keyword>
<dbReference type="InterPro" id="IPR019787">
    <property type="entry name" value="Znf_PHD-finger"/>
</dbReference>
<proteinExistence type="inferred from homology"/>
<dbReference type="PROSITE" id="PS01359">
    <property type="entry name" value="ZF_PHD_1"/>
    <property type="match status" value="1"/>
</dbReference>
<keyword evidence="10" id="KW-0223">Dioxygenase</keyword>
<evidence type="ECO:0000256" key="10">
    <source>
        <dbReference type="ARBA" id="ARBA00022964"/>
    </source>
</evidence>
<sequence>LKPPEDFLPPPECPVFEPSWDEFSDPLGYIAKIRPIAEKSGICKIRPPADWQPPFAVEVDNFRFTPRIQRLNELEAQTRVKLNYLDQIAKFWEIQGSSLKIPNVERRILDLYSLSKVVMEEGGYEAICKDRRWARVAQRLAYPSGKNIGSLLRAHYERIIYPYEMYQSGAHFPRPYFSLHFTTKTPFFTPFYHKTPIFCSPEPTEEDIEKNPELKKLQIYGAGPKMLGLGLVAKDKALRKKDKEGPECPPTVVVKEEPPPPEAKPPPTSPPWYAEGKEELRHSPEPCTKMTMRLRRSHSNSQFVDSYVCRICSRGDEDDKLLLCDGCDDNYHIFCLLPPLPEIPKGVWRCPKCVMAECKRPPEAFGFEQATREYTLQSFGEMADSFKADYFNMPVHMVPTELVEKEFWRLVNSIEEDVTVEYGADIHSKEFGSGFPISDGKRKLSPEEEEYAGSGWNLNVMPVLKQSVLCHINADISGMKVPWLYVGMVFSAFCWHIEDHWSYSINYLHWGEPKTWYGVPSFAAEHLEEVMKKLTPELFESQPDLLHQLVTLMNPNTLMAHGVPVVRTNQCAGEFVITFPRAYHSGFNQGYNFAEAVNFCTADWLPAGRQCIEHYRRLRRYCVFSHEELICKMAASPEKLDLNLAAAVHKEMFVLVQEERKLRKALPPLTDTHMCVPPVTDTRVCVPKCRCPPPSLTLEELRAFLAQMTQLPCVIHQIGEVEALLERVEAFQEEARAALDAVPPPGPGVLRGLLEKGARLGVGVPEGQRLEGQLAQATWLEEVTATLRSPRVPVPLPVMRGLMGAGRTVATSPAVEAAMGELQELLTIAQRWEEKAQMCLEARQKHPPATLAAIIKEAENIPVALPNIQALGEALAKARAWIADVEEIQNGDHYPCLDDLEGLVAVGRDLPVRLEELRQLELQVGTAHSWRDKASRTFLKKNSCYTLLEVLCPCADAGSGSSKRLKWRQEPGLYKLDTESLGLSAQDLRDPGAVVSCGAAPHPPCAPHPALQSPLFIGHWDPWGGHWILGFLWDGIPCSPRHLVSPWCIHGVLLVPWCPRGVSSVPPSPGGAVVSPVVTMSPAVPAELEGLLVALPRLQGPVLELGEAPRRALEELMLEGDLLEVTLDEAQSIWRLLQASRPPPLPLFRLLLQVPPKIPPQPPKYPPPPPEPCPGSSELLQNIPRSLRTSRNPQNDLKNPQNHLRDPHKPSNHLWDPKNLLKSPQGPQKYLKAPPGPPGITLRDPKKLLKSSPGDPSKVLQRTLRNVQNYLRSPRNHL</sequence>
<feature type="domain" description="JmjC" evidence="20">
    <location>
        <begin position="450"/>
        <end position="616"/>
    </location>
</feature>
<dbReference type="CDD" id="cd15604">
    <property type="entry name" value="PHD1_KDM5C_5D"/>
    <property type="match status" value="1"/>
</dbReference>
<dbReference type="SUPFAM" id="SSF51197">
    <property type="entry name" value="Clavaminate synthase-like"/>
    <property type="match status" value="1"/>
</dbReference>
<dbReference type="CDD" id="cd16875">
    <property type="entry name" value="ARID_KDM5C_5D"/>
    <property type="match status" value="1"/>
</dbReference>
<dbReference type="GO" id="GO:0006355">
    <property type="term" value="P:regulation of DNA-templated transcription"/>
    <property type="evidence" value="ECO:0007669"/>
    <property type="project" value="TreeGrafter"/>
</dbReference>
<feature type="compositionally biased region" description="Polar residues" evidence="16">
    <location>
        <begin position="1178"/>
        <end position="1202"/>
    </location>
</feature>
<feature type="domain" description="JmjN" evidence="19">
    <location>
        <begin position="13"/>
        <end position="54"/>
    </location>
</feature>
<keyword evidence="9" id="KW-0156">Chromatin regulator</keyword>
<dbReference type="FunFam" id="1.10.150.60:FF:000001">
    <property type="entry name" value="Putative lysine-specific demethylase 5b"/>
    <property type="match status" value="1"/>
</dbReference>
<comment type="catalytic activity">
    <reaction evidence="14">
        <text>N(6),N(6),N(6)-trimethyl-L-lysyl(4)-[histone H3] + 3 2-oxoglutarate + 3 O2 = L-lysyl(4)-[histone H3] + 3 formaldehyde + 3 succinate + 3 CO2</text>
        <dbReference type="Rhea" id="RHEA:60208"/>
        <dbReference type="Rhea" id="RHEA-COMP:15537"/>
        <dbReference type="Rhea" id="RHEA-COMP:15547"/>
        <dbReference type="ChEBI" id="CHEBI:15379"/>
        <dbReference type="ChEBI" id="CHEBI:16526"/>
        <dbReference type="ChEBI" id="CHEBI:16810"/>
        <dbReference type="ChEBI" id="CHEBI:16842"/>
        <dbReference type="ChEBI" id="CHEBI:29969"/>
        <dbReference type="ChEBI" id="CHEBI:30031"/>
        <dbReference type="ChEBI" id="CHEBI:61961"/>
        <dbReference type="EC" id="1.14.11.67"/>
    </reaction>
</comment>
<dbReference type="SMART" id="SM01014">
    <property type="entry name" value="ARID"/>
    <property type="match status" value="1"/>
</dbReference>
<evidence type="ECO:0000256" key="7">
    <source>
        <dbReference type="ARBA" id="ARBA00022771"/>
    </source>
</evidence>
<dbReference type="AlphaFoldDB" id="A0A8C3PSW6"/>
<dbReference type="EC" id="1.14.11.67" evidence="4"/>
<dbReference type="SMART" id="SM00249">
    <property type="entry name" value="PHD"/>
    <property type="match status" value="1"/>
</dbReference>
<dbReference type="GO" id="GO:0005654">
    <property type="term" value="C:nucleoplasm"/>
    <property type="evidence" value="ECO:0007669"/>
    <property type="project" value="UniProtKB-ARBA"/>
</dbReference>
<comment type="cofactor">
    <cofactor evidence="1">
        <name>Fe(2+)</name>
        <dbReference type="ChEBI" id="CHEBI:29033"/>
    </cofactor>
</comment>
<dbReference type="InterPro" id="IPR011011">
    <property type="entry name" value="Znf_FYVE_PHD"/>
</dbReference>
<dbReference type="PANTHER" id="PTHR10694">
    <property type="entry name" value="LYSINE-SPECIFIC DEMETHYLASE"/>
    <property type="match status" value="1"/>
</dbReference>
<evidence type="ECO:0000256" key="3">
    <source>
        <dbReference type="ARBA" id="ARBA00006801"/>
    </source>
</evidence>
<evidence type="ECO:0000256" key="1">
    <source>
        <dbReference type="ARBA" id="ARBA00001954"/>
    </source>
</evidence>
<dbReference type="PROSITE" id="PS51183">
    <property type="entry name" value="JMJN"/>
    <property type="match status" value="1"/>
</dbReference>
<dbReference type="InterPro" id="IPR036431">
    <property type="entry name" value="ARID_dom_sf"/>
</dbReference>
<feature type="compositionally biased region" description="Pro residues" evidence="16">
    <location>
        <begin position="1158"/>
        <end position="1173"/>
    </location>
</feature>
<evidence type="ECO:0000256" key="16">
    <source>
        <dbReference type="SAM" id="MobiDB-lite"/>
    </source>
</evidence>
<dbReference type="Pfam" id="PF01388">
    <property type="entry name" value="ARID"/>
    <property type="match status" value="1"/>
</dbReference>
<dbReference type="PANTHER" id="PTHR10694:SF43">
    <property type="entry name" value="LYSINE-SPECIFIC DEMETHYLASE 5C"/>
    <property type="match status" value="1"/>
</dbReference>
<evidence type="ECO:0000256" key="4">
    <source>
        <dbReference type="ARBA" id="ARBA00012902"/>
    </source>
</evidence>
<dbReference type="SMART" id="SM00501">
    <property type="entry name" value="BRIGHT"/>
    <property type="match status" value="1"/>
</dbReference>
<keyword evidence="6" id="KW-0677">Repeat</keyword>
<evidence type="ECO:0000256" key="6">
    <source>
        <dbReference type="ARBA" id="ARBA00022737"/>
    </source>
</evidence>
<dbReference type="Pfam" id="PF02375">
    <property type="entry name" value="JmjN"/>
    <property type="match status" value="1"/>
</dbReference>
<accession>A0A8C3PSW6</accession>
<dbReference type="Gene3D" id="2.60.120.650">
    <property type="entry name" value="Cupin"/>
    <property type="match status" value="1"/>
</dbReference>
<evidence type="ECO:0000256" key="15">
    <source>
        <dbReference type="PROSITE-ProRule" id="PRU00146"/>
    </source>
</evidence>
<keyword evidence="11" id="KW-0560">Oxidoreductase</keyword>
<feature type="region of interest" description="Disordered" evidence="16">
    <location>
        <begin position="1158"/>
        <end position="1258"/>
    </location>
</feature>
<dbReference type="FunFam" id="2.60.120.650:FF:000035">
    <property type="entry name" value="PHD transcription factor Rum1"/>
    <property type="match status" value="1"/>
</dbReference>
<evidence type="ECO:0000256" key="9">
    <source>
        <dbReference type="ARBA" id="ARBA00022853"/>
    </source>
</evidence>
<dbReference type="GO" id="GO:0008270">
    <property type="term" value="F:zinc ion binding"/>
    <property type="evidence" value="ECO:0007669"/>
    <property type="project" value="UniProtKB-KW"/>
</dbReference>
<feature type="region of interest" description="Disordered" evidence="16">
    <location>
        <begin position="238"/>
        <end position="280"/>
    </location>
</feature>
<feature type="domain" description="ARID" evidence="18">
    <location>
        <begin position="78"/>
        <end position="168"/>
    </location>
</feature>
<evidence type="ECO:0000256" key="14">
    <source>
        <dbReference type="ARBA" id="ARBA00048734"/>
    </source>
</evidence>
<dbReference type="GO" id="GO:0000785">
    <property type="term" value="C:chromatin"/>
    <property type="evidence" value="ECO:0007669"/>
    <property type="project" value="TreeGrafter"/>
</dbReference>
<evidence type="ECO:0000256" key="2">
    <source>
        <dbReference type="ARBA" id="ARBA00004123"/>
    </source>
</evidence>
<evidence type="ECO:0000259" key="18">
    <source>
        <dbReference type="PROSITE" id="PS51011"/>
    </source>
</evidence>
<reference evidence="21" key="2">
    <citation type="submission" date="2025-09" db="UniProtKB">
        <authorList>
            <consortium name="Ensembl"/>
        </authorList>
    </citation>
    <scope>IDENTIFICATION</scope>
</reference>
<dbReference type="FunFam" id="2.60.120.650:FF:000001">
    <property type="entry name" value="Putative lysine-specific demethylase 5b"/>
    <property type="match status" value="1"/>
</dbReference>
<keyword evidence="22" id="KW-1185">Reference proteome</keyword>
<dbReference type="InterPro" id="IPR003347">
    <property type="entry name" value="JmjC_dom"/>
</dbReference>
<evidence type="ECO:0000259" key="17">
    <source>
        <dbReference type="PROSITE" id="PS50016"/>
    </source>
</evidence>
<evidence type="ECO:0000256" key="11">
    <source>
        <dbReference type="ARBA" id="ARBA00023002"/>
    </source>
</evidence>
<keyword evidence="7 15" id="KW-0863">Zinc-finger</keyword>
<dbReference type="InterPro" id="IPR048615">
    <property type="entry name" value="KDM5_C-hel"/>
</dbReference>
<dbReference type="SMART" id="SM00545">
    <property type="entry name" value="JmjN"/>
    <property type="match status" value="1"/>
</dbReference>
<dbReference type="PROSITE" id="PS51011">
    <property type="entry name" value="ARID"/>
    <property type="match status" value="1"/>
</dbReference>
<dbReference type="SMART" id="SM00558">
    <property type="entry name" value="JmjC"/>
    <property type="match status" value="1"/>
</dbReference>
<reference evidence="21" key="1">
    <citation type="submission" date="2025-08" db="UniProtKB">
        <authorList>
            <consortium name="Ensembl"/>
        </authorList>
    </citation>
    <scope>IDENTIFICATION</scope>
</reference>
<dbReference type="Pfam" id="PF02373">
    <property type="entry name" value="JmjC"/>
    <property type="match status" value="1"/>
</dbReference>
<evidence type="ECO:0000256" key="12">
    <source>
        <dbReference type="ARBA" id="ARBA00023004"/>
    </source>
</evidence>
<dbReference type="Pfam" id="PF21323">
    <property type="entry name" value="KDM5_C-hel"/>
    <property type="match status" value="1"/>
</dbReference>
<dbReference type="SUPFAM" id="SSF46774">
    <property type="entry name" value="ARID-like"/>
    <property type="match status" value="1"/>
</dbReference>
<keyword evidence="12" id="KW-0408">Iron</keyword>
<dbReference type="Gene3D" id="3.30.40.10">
    <property type="entry name" value="Zinc/RING finger domain, C3HC4 (zinc finger)"/>
    <property type="match status" value="1"/>
</dbReference>
<dbReference type="GO" id="GO:0034647">
    <property type="term" value="F:histone H3K4me/H3K4me2/H3K4me3 demethylase activity"/>
    <property type="evidence" value="ECO:0007669"/>
    <property type="project" value="UniProtKB-EC"/>
</dbReference>
<dbReference type="GO" id="GO:0003677">
    <property type="term" value="F:DNA binding"/>
    <property type="evidence" value="ECO:0007669"/>
    <property type="project" value="InterPro"/>
</dbReference>
<dbReference type="Proteomes" id="UP000694419">
    <property type="component" value="Unplaced"/>
</dbReference>
<dbReference type="Pfam" id="PF08429">
    <property type="entry name" value="PLU-1"/>
    <property type="match status" value="1"/>
</dbReference>
<evidence type="ECO:0000256" key="8">
    <source>
        <dbReference type="ARBA" id="ARBA00022833"/>
    </source>
</evidence>
<comment type="similarity">
    <text evidence="3">Belongs to the JARID1 histone demethylase family.</text>
</comment>
<dbReference type="InterPro" id="IPR019786">
    <property type="entry name" value="Zinc_finger_PHD-type_CS"/>
</dbReference>
<evidence type="ECO:0000313" key="22">
    <source>
        <dbReference type="Proteomes" id="UP000694419"/>
    </source>
</evidence>
<dbReference type="InterPro" id="IPR003349">
    <property type="entry name" value="JmjN"/>
</dbReference>
<name>A0A8C3PSW6_9CHAR</name>
<dbReference type="PROSITE" id="PS50016">
    <property type="entry name" value="ZF_PHD_2"/>
    <property type="match status" value="1"/>
</dbReference>
<dbReference type="InterPro" id="IPR013637">
    <property type="entry name" value="Lys_sp_deMease-like_dom"/>
</dbReference>
<dbReference type="Ensembl" id="ENSCPGT00000027831.1">
    <property type="protein sequence ID" value="ENSCPGP00000025473.1"/>
    <property type="gene ID" value="ENSCPGG00000016635.1"/>
</dbReference>